<reference evidence="2" key="1">
    <citation type="journal article" date="2014" name="BMC Genomics">
        <title>Genome characteristics reveal the impact of lichenization on lichen-forming fungus Endocarpon pusillum Hedwig (Verrucariales, Ascomycota).</title>
        <authorList>
            <person name="Wang Y.-Y."/>
            <person name="Liu B."/>
            <person name="Zhang X.-Y."/>
            <person name="Zhou Q.-M."/>
            <person name="Zhang T."/>
            <person name="Li H."/>
            <person name="Yu Y.-F."/>
            <person name="Zhang X.-L."/>
            <person name="Hao X.-Y."/>
            <person name="Wang M."/>
            <person name="Wang L."/>
            <person name="Wei J.-C."/>
        </authorList>
    </citation>
    <scope>NUCLEOTIDE SEQUENCE [LARGE SCALE GENOMIC DNA]</scope>
    <source>
        <strain evidence="2">Z07020 / HMAS-L-300199</strain>
    </source>
</reference>
<evidence type="ECO:0000313" key="2">
    <source>
        <dbReference type="Proteomes" id="UP000019373"/>
    </source>
</evidence>
<sequence>MGVEGRTPGGIGTKLRTLKALHPELQGEAGVWIWNQVDAYIRDCNIANLDELLYFSPTELEAVSQYEHPKTLTVLIRNLTTSSVQDI</sequence>
<dbReference type="EMBL" id="KE720810">
    <property type="protein sequence ID" value="ERF75518.1"/>
    <property type="molecule type" value="Genomic_DNA"/>
</dbReference>
<dbReference type="RefSeq" id="XP_007787149.1">
    <property type="nucleotide sequence ID" value="XM_007788959.1"/>
</dbReference>
<keyword evidence="2" id="KW-1185">Reference proteome</keyword>
<accession>U1GSY1</accession>
<evidence type="ECO:0000313" key="1">
    <source>
        <dbReference type="EMBL" id="ERF75518.1"/>
    </source>
</evidence>
<name>U1GSY1_ENDPU</name>
<organism evidence="1 2">
    <name type="scientific">Endocarpon pusillum (strain Z07020 / HMAS-L-300199)</name>
    <name type="common">Lichen-forming fungus</name>
    <dbReference type="NCBI Taxonomy" id="1263415"/>
    <lineage>
        <taxon>Eukaryota</taxon>
        <taxon>Fungi</taxon>
        <taxon>Dikarya</taxon>
        <taxon>Ascomycota</taxon>
        <taxon>Pezizomycotina</taxon>
        <taxon>Eurotiomycetes</taxon>
        <taxon>Chaetothyriomycetidae</taxon>
        <taxon>Verrucariales</taxon>
        <taxon>Verrucariaceae</taxon>
        <taxon>Endocarpon</taxon>
    </lineage>
</organism>
<proteinExistence type="predicted"/>
<dbReference type="Proteomes" id="UP000019373">
    <property type="component" value="Unassembled WGS sequence"/>
</dbReference>
<protein>
    <submittedName>
        <fullName evidence="1">Uncharacterized protein</fullName>
    </submittedName>
</protein>
<dbReference type="GeneID" id="19244132"/>
<dbReference type="AlphaFoldDB" id="U1GSY1"/>
<gene>
    <name evidence="1" type="ORF">EPUS_09305</name>
</gene>
<dbReference type="HOGENOM" id="CLU_2483353_0_0_1"/>